<dbReference type="Pfam" id="PF07859">
    <property type="entry name" value="Abhydrolase_3"/>
    <property type="match status" value="2"/>
</dbReference>
<dbReference type="Proteomes" id="UP000326458">
    <property type="component" value="Unassembled WGS sequence"/>
</dbReference>
<reference evidence="7 8" key="1">
    <citation type="submission" date="2019-06" db="EMBL/GenBank/DDBJ databases">
        <title>Discovery of a novel chromosome fission-fusion reversal in muntjac.</title>
        <authorList>
            <person name="Mudd A.B."/>
            <person name="Bredeson J.V."/>
            <person name="Baum R."/>
            <person name="Hockemeyer D."/>
            <person name="Rokhsar D.S."/>
        </authorList>
    </citation>
    <scope>NUCLEOTIDE SEQUENCE [LARGE SCALE GENOMIC DNA]</scope>
    <source>
        <strain evidence="7">UTSW_UCB_Mm</strain>
        <tissue evidence="7">Fibroblast cell line</tissue>
    </source>
</reference>
<evidence type="ECO:0000256" key="4">
    <source>
        <dbReference type="PIRSR" id="PIRSR037251-1"/>
    </source>
</evidence>
<comment type="caution">
    <text evidence="7">The sequence shown here is derived from an EMBL/GenBank/DDBJ whole genome shotgun (WGS) entry which is preliminary data.</text>
</comment>
<dbReference type="Gene3D" id="3.40.50.1820">
    <property type="entry name" value="alpha/beta hydrolase"/>
    <property type="match status" value="1"/>
</dbReference>
<sequence>MGYKTLCFGLTCILFAYYIYTPIPENIEEPWKVRTIDATIKITSLMFFFKNHSNKCGHRYHLSKFRIYVLVYCLKRFDELFSILMKLDYTQPISDENVTVMDITFSDIPVRLYLPKRKSASQRPAVIFVHGGAFVLGSCKLAALDLLNRQTAKNLGAVVVGVDYRLGHQYQFPVAHEDVLSVVKFFLQDKILAKYGVDPARVCISGDSAGGLIAATAAQLIQNDPEFKNKLKAQALIYPSLQVIDIAIPSQRENEHGLFLTKKLGVELACLYLTQDKALPQAMMKNQHMPHGSRHLFKLVNWSIFLPEKYKKNHIYTEPILGRLNPSYSALLDSRLSPLAVNDSQLQNLPLTYILTCQYDLLRDDGLMYISRLQNIGVKVSHDHMEDGLHGALSFMASPINLQLGIRIKDKYINWLEENL</sequence>
<dbReference type="InterPro" id="IPR050300">
    <property type="entry name" value="GDXG_lipolytic_enzyme"/>
</dbReference>
<keyword evidence="3" id="KW-1015">Disulfide bond</keyword>
<feature type="domain" description="Alpha/beta hydrolase fold-3" evidence="6">
    <location>
        <begin position="126"/>
        <end position="277"/>
    </location>
</feature>
<name>A0A5N3W8Z8_MUNMU</name>
<keyword evidence="2" id="KW-0378">Hydrolase</keyword>
<evidence type="ECO:0000313" key="7">
    <source>
        <dbReference type="EMBL" id="KAB0357707.1"/>
    </source>
</evidence>
<feature type="active site" evidence="4 5">
    <location>
        <position position="208"/>
    </location>
</feature>
<dbReference type="InterPro" id="IPR013094">
    <property type="entry name" value="AB_hydrolase_3"/>
</dbReference>
<comment type="similarity">
    <text evidence="1">Belongs to the 'GDXG' lipolytic enzyme family.</text>
</comment>
<evidence type="ECO:0000256" key="5">
    <source>
        <dbReference type="PROSITE-ProRule" id="PRU10038"/>
    </source>
</evidence>
<evidence type="ECO:0000313" key="8">
    <source>
        <dbReference type="Proteomes" id="UP000326458"/>
    </source>
</evidence>
<evidence type="ECO:0000256" key="3">
    <source>
        <dbReference type="ARBA" id="ARBA00023157"/>
    </source>
</evidence>
<dbReference type="PANTHER" id="PTHR48081">
    <property type="entry name" value="AB HYDROLASE SUPERFAMILY PROTEIN C4A8.06C"/>
    <property type="match status" value="1"/>
</dbReference>
<dbReference type="InterPro" id="IPR033140">
    <property type="entry name" value="Lipase_GDXG_put_SER_AS"/>
</dbReference>
<evidence type="ECO:0000259" key="6">
    <source>
        <dbReference type="Pfam" id="PF07859"/>
    </source>
</evidence>
<feature type="domain" description="Alpha/beta hydrolase fold-3" evidence="6">
    <location>
        <begin position="331"/>
        <end position="392"/>
    </location>
</feature>
<dbReference type="InterPro" id="IPR017157">
    <property type="entry name" value="Arylacetamide_deacetylase"/>
</dbReference>
<proteinExistence type="inferred from homology"/>
<dbReference type="GO" id="GO:0016020">
    <property type="term" value="C:membrane"/>
    <property type="evidence" value="ECO:0007669"/>
    <property type="project" value="InterPro"/>
</dbReference>
<dbReference type="PANTHER" id="PTHR48081:SF28">
    <property type="entry name" value="ALPHA_BETA HYDROLASE FOLD-3 DOMAIN-CONTAINING PROTEIN"/>
    <property type="match status" value="1"/>
</dbReference>
<dbReference type="AlphaFoldDB" id="A0A5N3W8Z8"/>
<feature type="active site" evidence="4">
    <location>
        <position position="390"/>
    </location>
</feature>
<dbReference type="SUPFAM" id="SSF53474">
    <property type="entry name" value="alpha/beta-Hydrolases"/>
    <property type="match status" value="1"/>
</dbReference>
<feature type="active site" evidence="4">
    <location>
        <position position="360"/>
    </location>
</feature>
<dbReference type="GO" id="GO:0052689">
    <property type="term" value="F:carboxylic ester hydrolase activity"/>
    <property type="evidence" value="ECO:0007669"/>
    <property type="project" value="InterPro"/>
</dbReference>
<protein>
    <recommendedName>
        <fullName evidence="6">Alpha/beta hydrolase fold-3 domain-containing protein</fullName>
    </recommendedName>
</protein>
<accession>A0A5N3W8Z8</accession>
<evidence type="ECO:0000256" key="2">
    <source>
        <dbReference type="ARBA" id="ARBA00022801"/>
    </source>
</evidence>
<dbReference type="PIRSF" id="PIRSF037251">
    <property type="entry name" value="Arylacetamide_deacetylase"/>
    <property type="match status" value="1"/>
</dbReference>
<dbReference type="InterPro" id="IPR029058">
    <property type="entry name" value="AB_hydrolase_fold"/>
</dbReference>
<dbReference type="EMBL" id="VCEA01000001">
    <property type="protein sequence ID" value="KAB0357707.1"/>
    <property type="molecule type" value="Genomic_DNA"/>
</dbReference>
<gene>
    <name evidence="7" type="ORF">FD754_001863</name>
</gene>
<evidence type="ECO:0000256" key="1">
    <source>
        <dbReference type="ARBA" id="ARBA00010515"/>
    </source>
</evidence>
<keyword evidence="8" id="KW-1185">Reference proteome</keyword>
<dbReference type="PROSITE" id="PS01174">
    <property type="entry name" value="LIPASE_GDXG_SER"/>
    <property type="match status" value="1"/>
</dbReference>
<organism evidence="7 8">
    <name type="scientific">Muntiacus muntjak</name>
    <name type="common">Barking deer</name>
    <name type="synonym">Indian muntjac</name>
    <dbReference type="NCBI Taxonomy" id="9888"/>
    <lineage>
        <taxon>Eukaryota</taxon>
        <taxon>Metazoa</taxon>
        <taxon>Chordata</taxon>
        <taxon>Craniata</taxon>
        <taxon>Vertebrata</taxon>
        <taxon>Euteleostomi</taxon>
        <taxon>Mammalia</taxon>
        <taxon>Eutheria</taxon>
        <taxon>Laurasiatheria</taxon>
        <taxon>Artiodactyla</taxon>
        <taxon>Ruminantia</taxon>
        <taxon>Pecora</taxon>
        <taxon>Cervidae</taxon>
        <taxon>Muntiacinae</taxon>
        <taxon>Muntiacus</taxon>
    </lineage>
</organism>